<evidence type="ECO:0008006" key="4">
    <source>
        <dbReference type="Google" id="ProtNLM"/>
    </source>
</evidence>
<proteinExistence type="predicted"/>
<keyword evidence="1" id="KW-1133">Transmembrane helix</keyword>
<keyword evidence="3" id="KW-1185">Reference proteome</keyword>
<dbReference type="Proteomes" id="UP000037020">
    <property type="component" value="Unassembled WGS sequence"/>
</dbReference>
<evidence type="ECO:0000313" key="3">
    <source>
        <dbReference type="Proteomes" id="UP000037020"/>
    </source>
</evidence>
<dbReference type="RefSeq" id="WP_030887696.1">
    <property type="nucleotide sequence ID" value="NZ_JBIRHZ010000012.1"/>
</dbReference>
<keyword evidence="1" id="KW-0812">Transmembrane</keyword>
<name>A0ABR5IVH0_9ACTN</name>
<comment type="caution">
    <text evidence="2">The sequence shown here is derived from an EMBL/GenBank/DDBJ whole genome shotgun (WGS) entry which is preliminary data.</text>
</comment>
<dbReference type="EMBL" id="LGUT01003728">
    <property type="protein sequence ID" value="KOG78629.1"/>
    <property type="molecule type" value="Genomic_DNA"/>
</dbReference>
<keyword evidence="1" id="KW-0472">Membrane</keyword>
<evidence type="ECO:0000256" key="1">
    <source>
        <dbReference type="SAM" id="Phobius"/>
    </source>
</evidence>
<feature type="transmembrane region" description="Helical" evidence="1">
    <location>
        <begin position="60"/>
        <end position="83"/>
    </location>
</feature>
<feature type="transmembrane region" description="Helical" evidence="1">
    <location>
        <begin position="32"/>
        <end position="48"/>
    </location>
</feature>
<feature type="transmembrane region" description="Helical" evidence="1">
    <location>
        <begin position="95"/>
        <end position="114"/>
    </location>
</feature>
<accession>A0ABR5IVH0</accession>
<organism evidence="2 3">
    <name type="scientific">Streptomyces varsoviensis</name>
    <dbReference type="NCBI Taxonomy" id="67373"/>
    <lineage>
        <taxon>Bacteria</taxon>
        <taxon>Bacillati</taxon>
        <taxon>Actinomycetota</taxon>
        <taxon>Actinomycetes</taxon>
        <taxon>Kitasatosporales</taxon>
        <taxon>Streptomycetaceae</taxon>
        <taxon>Streptomyces</taxon>
    </lineage>
</organism>
<reference evidence="2 3" key="1">
    <citation type="submission" date="2015-07" db="EMBL/GenBank/DDBJ databases">
        <authorList>
            <person name="Ju K.-S."/>
            <person name="Doroghazi J.R."/>
            <person name="Metcalf W.W."/>
        </authorList>
    </citation>
    <scope>NUCLEOTIDE SEQUENCE [LARGE SCALE GENOMIC DNA]</scope>
    <source>
        <strain evidence="2 3">NRRL B-3589</strain>
    </source>
</reference>
<protein>
    <recommendedName>
        <fullName evidence="4">DUF1453 domain-containing protein</fullName>
    </recommendedName>
</protein>
<gene>
    <name evidence="2" type="ORF">ADK38_39310</name>
</gene>
<sequence length="160" mass="16659">MNGWLVAGLVVAGLIAVVVRRLLGEPLAVSDLLAPAAIFSGIGIWILCDTDDLAAGDIGWVVGGAVLGTALGAVRGTTVRVFAKEGVLWQRYTGRTFLVIVGSLLVMAVFGLLAQKAGMHADARPVQLSIGVGFLGEALVVGRRARTTGIPFAPERSRLR</sequence>
<evidence type="ECO:0000313" key="2">
    <source>
        <dbReference type="EMBL" id="KOG78629.1"/>
    </source>
</evidence>